<evidence type="ECO:0000256" key="9">
    <source>
        <dbReference type="SAM" id="MobiDB-lite"/>
    </source>
</evidence>
<name>A0A834ZDI2_TETSI</name>
<evidence type="ECO:0000256" key="8">
    <source>
        <dbReference type="PROSITE-ProRule" id="PRU00042"/>
    </source>
</evidence>
<evidence type="ECO:0000256" key="7">
    <source>
        <dbReference type="ARBA" id="ARBA00023242"/>
    </source>
</evidence>
<dbReference type="OrthoDB" id="1708403at2759"/>
<dbReference type="PANTHER" id="PTHR45801:SF107">
    <property type="entry name" value="TRANSCRIPTIONAL REGULATOR SUPERMAN-LIKE"/>
    <property type="match status" value="1"/>
</dbReference>
<reference evidence="11 12" key="1">
    <citation type="submission" date="2020-04" db="EMBL/GenBank/DDBJ databases">
        <title>Plant Genome Project.</title>
        <authorList>
            <person name="Zhang R.-G."/>
        </authorList>
    </citation>
    <scope>NUCLEOTIDE SEQUENCE [LARGE SCALE GENOMIC DNA]</scope>
    <source>
        <strain evidence="11">YNK0</strain>
        <tissue evidence="11">Leaf</tissue>
    </source>
</reference>
<feature type="region of interest" description="Disordered" evidence="9">
    <location>
        <begin position="1"/>
        <end position="32"/>
    </location>
</feature>
<evidence type="ECO:0000256" key="2">
    <source>
        <dbReference type="ARBA" id="ARBA00022723"/>
    </source>
</evidence>
<keyword evidence="2" id="KW-0479">Metal-binding</keyword>
<sequence>MERNSLSNMEDSGVGGSSLRESSSSNKKVKDSWDCNNHGFGGDIYQGEFSWPPRSYRCSFCKREFRSAQALGGHMNVHRRDRARLRQSPPLDVQCPNLNLNPNPNPNPNPNFSPSSPSAMLPPFTYSFPSLLSPSLTRFSSPSLASNSETTISSIIGSWHNPSSLKGRDLSKMKSLKDLFGTQEFKGITQEDEYKVLKKEESVRLALEIGLIKDSKKEDLDLELRLGYT</sequence>
<dbReference type="GO" id="GO:0008270">
    <property type="term" value="F:zinc ion binding"/>
    <property type="evidence" value="ECO:0007669"/>
    <property type="project" value="UniProtKB-KW"/>
</dbReference>
<dbReference type="PROSITE" id="PS00028">
    <property type="entry name" value="ZINC_FINGER_C2H2_1"/>
    <property type="match status" value="1"/>
</dbReference>
<accession>A0A834ZDI2</accession>
<protein>
    <recommendedName>
        <fullName evidence="10">C2H2-type domain-containing protein</fullName>
    </recommendedName>
</protein>
<dbReference type="Gene3D" id="3.30.160.60">
    <property type="entry name" value="Classic Zinc Finger"/>
    <property type="match status" value="1"/>
</dbReference>
<keyword evidence="6" id="KW-0804">Transcription</keyword>
<feature type="compositionally biased region" description="Polar residues" evidence="9">
    <location>
        <begin position="1"/>
        <end position="10"/>
    </location>
</feature>
<evidence type="ECO:0000313" key="11">
    <source>
        <dbReference type="EMBL" id="KAF8401841.1"/>
    </source>
</evidence>
<evidence type="ECO:0000313" key="12">
    <source>
        <dbReference type="Proteomes" id="UP000655225"/>
    </source>
</evidence>
<dbReference type="InterPro" id="IPR052426">
    <property type="entry name" value="Plant_dev_regulator"/>
</dbReference>
<dbReference type="Pfam" id="PF13912">
    <property type="entry name" value="zf-C2H2_6"/>
    <property type="match status" value="1"/>
</dbReference>
<evidence type="ECO:0000256" key="4">
    <source>
        <dbReference type="ARBA" id="ARBA00022833"/>
    </source>
</evidence>
<evidence type="ECO:0000256" key="3">
    <source>
        <dbReference type="ARBA" id="ARBA00022771"/>
    </source>
</evidence>
<keyword evidence="3 8" id="KW-0863">Zinc-finger</keyword>
<dbReference type="OMA" id="SHEIMRK"/>
<evidence type="ECO:0000256" key="5">
    <source>
        <dbReference type="ARBA" id="ARBA00023015"/>
    </source>
</evidence>
<dbReference type="Proteomes" id="UP000655225">
    <property type="component" value="Unassembled WGS sequence"/>
</dbReference>
<dbReference type="InterPro" id="IPR013087">
    <property type="entry name" value="Znf_C2H2_type"/>
</dbReference>
<comment type="subcellular location">
    <subcellularLocation>
        <location evidence="1">Nucleus</location>
    </subcellularLocation>
</comment>
<dbReference type="EMBL" id="JABCRI010000008">
    <property type="protein sequence ID" value="KAF8401841.1"/>
    <property type="molecule type" value="Genomic_DNA"/>
</dbReference>
<dbReference type="InterPro" id="IPR036236">
    <property type="entry name" value="Znf_C2H2_sf"/>
</dbReference>
<organism evidence="11 12">
    <name type="scientific">Tetracentron sinense</name>
    <name type="common">Spur-leaf</name>
    <dbReference type="NCBI Taxonomy" id="13715"/>
    <lineage>
        <taxon>Eukaryota</taxon>
        <taxon>Viridiplantae</taxon>
        <taxon>Streptophyta</taxon>
        <taxon>Embryophyta</taxon>
        <taxon>Tracheophyta</taxon>
        <taxon>Spermatophyta</taxon>
        <taxon>Magnoliopsida</taxon>
        <taxon>Trochodendrales</taxon>
        <taxon>Trochodendraceae</taxon>
        <taxon>Tetracentron</taxon>
    </lineage>
</organism>
<dbReference type="AlphaFoldDB" id="A0A834ZDI2"/>
<dbReference type="SUPFAM" id="SSF57667">
    <property type="entry name" value="beta-beta-alpha zinc fingers"/>
    <property type="match status" value="1"/>
</dbReference>
<keyword evidence="12" id="KW-1185">Reference proteome</keyword>
<keyword evidence="7" id="KW-0539">Nucleus</keyword>
<evidence type="ECO:0000256" key="1">
    <source>
        <dbReference type="ARBA" id="ARBA00004123"/>
    </source>
</evidence>
<dbReference type="PROSITE" id="PS50157">
    <property type="entry name" value="ZINC_FINGER_C2H2_2"/>
    <property type="match status" value="1"/>
</dbReference>
<evidence type="ECO:0000259" key="10">
    <source>
        <dbReference type="PROSITE" id="PS50157"/>
    </source>
</evidence>
<comment type="caution">
    <text evidence="11">The sequence shown here is derived from an EMBL/GenBank/DDBJ whole genome shotgun (WGS) entry which is preliminary data.</text>
</comment>
<evidence type="ECO:0000256" key="6">
    <source>
        <dbReference type="ARBA" id="ARBA00023163"/>
    </source>
</evidence>
<dbReference type="GO" id="GO:0005634">
    <property type="term" value="C:nucleus"/>
    <property type="evidence" value="ECO:0007669"/>
    <property type="project" value="UniProtKB-SubCell"/>
</dbReference>
<keyword evidence="4" id="KW-0862">Zinc</keyword>
<dbReference type="SMART" id="SM00355">
    <property type="entry name" value="ZnF_C2H2"/>
    <property type="match status" value="1"/>
</dbReference>
<dbReference type="PANTHER" id="PTHR45801">
    <property type="entry name" value="OS07G0101800 PROTEIN"/>
    <property type="match status" value="1"/>
</dbReference>
<keyword evidence="5" id="KW-0805">Transcription regulation</keyword>
<gene>
    <name evidence="11" type="ORF">HHK36_012788</name>
</gene>
<proteinExistence type="predicted"/>
<feature type="domain" description="C2H2-type" evidence="10">
    <location>
        <begin position="56"/>
        <end position="83"/>
    </location>
</feature>